<evidence type="ECO:0000259" key="1">
    <source>
        <dbReference type="Pfam" id="PF13751"/>
    </source>
</evidence>
<comment type="caution">
    <text evidence="2">The sequence shown here is derived from an EMBL/GenBank/DDBJ whole genome shotgun (WGS) entry which is preliminary data.</text>
</comment>
<gene>
    <name evidence="2" type="ORF">CFT61_06335</name>
</gene>
<dbReference type="PANTHER" id="PTHR33408">
    <property type="entry name" value="TRANSPOSASE"/>
    <property type="match status" value="1"/>
</dbReference>
<evidence type="ECO:0000313" key="2">
    <source>
        <dbReference type="EMBL" id="OXL44373.1"/>
    </source>
</evidence>
<organism evidence="2 3">
    <name type="scientific">Segatella copri</name>
    <dbReference type="NCBI Taxonomy" id="165179"/>
    <lineage>
        <taxon>Bacteria</taxon>
        <taxon>Pseudomonadati</taxon>
        <taxon>Bacteroidota</taxon>
        <taxon>Bacteroidia</taxon>
        <taxon>Bacteroidales</taxon>
        <taxon>Prevotellaceae</taxon>
        <taxon>Segatella</taxon>
    </lineage>
</organism>
<proteinExistence type="predicted"/>
<dbReference type="Proteomes" id="UP000215155">
    <property type="component" value="Unassembled WGS sequence"/>
</dbReference>
<accession>A0AA91TKH0</accession>
<evidence type="ECO:0000313" key="3">
    <source>
        <dbReference type="Proteomes" id="UP000215155"/>
    </source>
</evidence>
<feature type="domain" description="Transposase DDE" evidence="1">
    <location>
        <begin position="2"/>
        <end position="118"/>
    </location>
</feature>
<name>A0AA91TKH0_9BACT</name>
<reference evidence="2 3" key="1">
    <citation type="submission" date="2017-07" db="EMBL/GenBank/DDBJ databases">
        <title>Draft genome sequence of Prevotella copri isolated from the gut of healthy adult Indian.</title>
        <authorList>
            <person name="Das B."/>
            <person name="Bag S."/>
            <person name="Ghosh T.S."/>
        </authorList>
    </citation>
    <scope>NUCLEOTIDE SEQUENCE [LARGE SCALE GENOMIC DNA]</scope>
    <source>
        <strain evidence="2 3">Indica</strain>
    </source>
</reference>
<protein>
    <recommendedName>
        <fullName evidence="1">Transposase DDE domain-containing protein</fullName>
    </recommendedName>
</protein>
<sequence length="118" mass="13496">MGQHMEECGQRQTTSDSGYVSVITLYRAKRCDGCPLASRCKTSKGDRVVGVNHRLNAYKKEAFELLTSELGLEHRSKRPVEPEAAFGQMKFDMGYKRFRHFGKEKVYMDFGIYAMSTN</sequence>
<dbReference type="EMBL" id="NMPZ01000008">
    <property type="protein sequence ID" value="OXL44373.1"/>
    <property type="molecule type" value="Genomic_DNA"/>
</dbReference>
<dbReference type="Pfam" id="PF13751">
    <property type="entry name" value="DDE_Tnp_1_6"/>
    <property type="match status" value="1"/>
</dbReference>
<dbReference type="PANTHER" id="PTHR33408:SF2">
    <property type="entry name" value="TRANSPOSASE DDE DOMAIN-CONTAINING PROTEIN"/>
    <property type="match status" value="1"/>
</dbReference>
<dbReference type="AlphaFoldDB" id="A0AA91TKH0"/>
<dbReference type="InterPro" id="IPR025668">
    <property type="entry name" value="Tnp_DDE_dom"/>
</dbReference>